<name>A0A844B0Q2_9BURK</name>
<gene>
    <name evidence="3" type="ORF">GHT07_05410</name>
</gene>
<evidence type="ECO:0000259" key="2">
    <source>
        <dbReference type="Pfam" id="PF15535"/>
    </source>
</evidence>
<dbReference type="EMBL" id="WJBU01000005">
    <property type="protein sequence ID" value="MRD46703.1"/>
    <property type="molecule type" value="Genomic_DNA"/>
</dbReference>
<dbReference type="OrthoDB" id="5445630at2"/>
<dbReference type="Proteomes" id="UP000487350">
    <property type="component" value="Unassembled WGS sequence"/>
</dbReference>
<dbReference type="AlphaFoldDB" id="A0A844B0Q2"/>
<feature type="compositionally biased region" description="Basic and acidic residues" evidence="1">
    <location>
        <begin position="24"/>
        <end position="33"/>
    </location>
</feature>
<feature type="domain" description="Toxin 37-like C-terminal" evidence="2">
    <location>
        <begin position="34"/>
        <end position="109"/>
    </location>
</feature>
<accession>A0A844B0Q2</accession>
<feature type="compositionally biased region" description="Basic and acidic residues" evidence="1">
    <location>
        <begin position="41"/>
        <end position="51"/>
    </location>
</feature>
<evidence type="ECO:0000256" key="1">
    <source>
        <dbReference type="SAM" id="MobiDB-lite"/>
    </source>
</evidence>
<proteinExistence type="predicted"/>
<sequence>MTTPGGQKAADISNALSQWMFAKPPKDAKEPEGAKAPGKPGEAEGLKDPKGGENWVRNPNGRGYGWQGADGGVWCPTGPDTGSTGDAHGGPHWDVQYPGGRYDNVYPGGRRR</sequence>
<feature type="compositionally biased region" description="Gly residues" evidence="1">
    <location>
        <begin position="62"/>
        <end position="71"/>
    </location>
</feature>
<dbReference type="Pfam" id="PF15535">
    <property type="entry name" value="Ntox37"/>
    <property type="match status" value="1"/>
</dbReference>
<dbReference type="InterPro" id="IPR029108">
    <property type="entry name" value="Ntox37-like_C"/>
</dbReference>
<reference evidence="3 4" key="1">
    <citation type="submission" date="2019-11" db="EMBL/GenBank/DDBJ databases">
        <title>Caenimonas koreensis gen. nov., sp. nov., isolated from activated sludge.</title>
        <authorList>
            <person name="Seung H.R."/>
        </authorList>
    </citation>
    <scope>NUCLEOTIDE SEQUENCE [LARGE SCALE GENOMIC DNA]</scope>
    <source>
        <strain evidence="3 4">EMB320</strain>
    </source>
</reference>
<evidence type="ECO:0000313" key="4">
    <source>
        <dbReference type="Proteomes" id="UP000487350"/>
    </source>
</evidence>
<keyword evidence="4" id="KW-1185">Reference proteome</keyword>
<evidence type="ECO:0000313" key="3">
    <source>
        <dbReference type="EMBL" id="MRD46703.1"/>
    </source>
</evidence>
<comment type="caution">
    <text evidence="3">The sequence shown here is derived from an EMBL/GenBank/DDBJ whole genome shotgun (WGS) entry which is preliminary data.</text>
</comment>
<feature type="region of interest" description="Disordered" evidence="1">
    <location>
        <begin position="1"/>
        <end position="112"/>
    </location>
</feature>
<protein>
    <recommendedName>
        <fullName evidence="2">Toxin 37-like C-terminal domain-containing protein</fullName>
    </recommendedName>
</protein>
<organism evidence="3 4">
    <name type="scientific">Caenimonas koreensis DSM 17982</name>
    <dbReference type="NCBI Taxonomy" id="1121255"/>
    <lineage>
        <taxon>Bacteria</taxon>
        <taxon>Pseudomonadati</taxon>
        <taxon>Pseudomonadota</taxon>
        <taxon>Betaproteobacteria</taxon>
        <taxon>Burkholderiales</taxon>
        <taxon>Comamonadaceae</taxon>
        <taxon>Caenimonas</taxon>
    </lineage>
</organism>